<dbReference type="InterPro" id="IPR032710">
    <property type="entry name" value="NTF2-like_dom_sf"/>
</dbReference>
<name>A0A1F7YF54_9BACT</name>
<dbReference type="Gene3D" id="3.10.450.50">
    <property type="match status" value="1"/>
</dbReference>
<proteinExistence type="predicted"/>
<evidence type="ECO:0000313" key="1">
    <source>
        <dbReference type="EMBL" id="OGM25967.1"/>
    </source>
</evidence>
<dbReference type="SUPFAM" id="SSF54427">
    <property type="entry name" value="NTF2-like"/>
    <property type="match status" value="1"/>
</dbReference>
<reference evidence="1 2" key="1">
    <citation type="journal article" date="2016" name="Nat. Commun.">
        <title>Thousands of microbial genomes shed light on interconnected biogeochemical processes in an aquifer system.</title>
        <authorList>
            <person name="Anantharaman K."/>
            <person name="Brown C.T."/>
            <person name="Hug L.A."/>
            <person name="Sharon I."/>
            <person name="Castelle C.J."/>
            <person name="Probst A.J."/>
            <person name="Thomas B.C."/>
            <person name="Singh A."/>
            <person name="Wilkins M.J."/>
            <person name="Karaoz U."/>
            <person name="Brodie E.L."/>
            <person name="Williams K.H."/>
            <person name="Hubbard S.S."/>
            <person name="Banfield J.F."/>
        </authorList>
    </citation>
    <scope>NUCLEOTIDE SEQUENCE [LARGE SCALE GENOMIC DNA]</scope>
</reference>
<dbReference type="AlphaFoldDB" id="A0A1F7YF54"/>
<comment type="caution">
    <text evidence="1">The sequence shown here is derived from an EMBL/GenBank/DDBJ whole genome shotgun (WGS) entry which is preliminary data.</text>
</comment>
<evidence type="ECO:0000313" key="2">
    <source>
        <dbReference type="Proteomes" id="UP000179221"/>
    </source>
</evidence>
<protein>
    <submittedName>
        <fullName evidence="1">Uncharacterized protein</fullName>
    </submittedName>
</protein>
<gene>
    <name evidence="1" type="ORF">A2628_00265</name>
</gene>
<sequence>MTTENDISGEKRKYTPSEEIAVKSFDLISLKDFNTLGEILSDDVVFKDPHFPDVLEGKGNVLTGLGIGFKDVDSIRFNIRVVGNEANTPPTASDMNLNKKSIFVLTDTYTSLRGGPINLKIGQVFYFETIVTNATEPIISRIEAYPDYPPPSD</sequence>
<accession>A0A1F7YF54</accession>
<dbReference type="Proteomes" id="UP000179221">
    <property type="component" value="Unassembled WGS sequence"/>
</dbReference>
<dbReference type="EMBL" id="MGGL01000017">
    <property type="protein sequence ID" value="OGM25967.1"/>
    <property type="molecule type" value="Genomic_DNA"/>
</dbReference>
<organism evidence="1 2">
    <name type="scientific">Candidatus Woesebacteria bacterium RIFCSPHIGHO2_01_FULL_40_22</name>
    <dbReference type="NCBI Taxonomy" id="1802499"/>
    <lineage>
        <taxon>Bacteria</taxon>
        <taxon>Candidatus Woeseibacteriota</taxon>
    </lineage>
</organism>